<dbReference type="Proteomes" id="UP001239782">
    <property type="component" value="Chromosome"/>
</dbReference>
<dbReference type="EMBL" id="CP133548">
    <property type="protein sequence ID" value="WMS86056.1"/>
    <property type="molecule type" value="Genomic_DNA"/>
</dbReference>
<dbReference type="PROSITE" id="PS50893">
    <property type="entry name" value="ABC_TRANSPORTER_2"/>
    <property type="match status" value="1"/>
</dbReference>
<dbReference type="KEGG" id="plei:Q9312_12595"/>
<dbReference type="PANTHER" id="PTHR43158:SF2">
    <property type="entry name" value="SKFA PEPTIDE EXPORT ATP-BINDING PROTEIN SKFE"/>
    <property type="match status" value="1"/>
</dbReference>
<dbReference type="GO" id="GO:0016887">
    <property type="term" value="F:ATP hydrolysis activity"/>
    <property type="evidence" value="ECO:0007669"/>
    <property type="project" value="InterPro"/>
</dbReference>
<sequence length="291" mass="32734">MQNIIEVNQLKKSFGKHHVLNDLSFTIEKGSVVGILGSNGAGKTTLLQTLIGLHLADSGNIKLLGETVPDLSSQTKQKIGYVSQESELLSWMSVQQLIDYTQSFYPQWNSSLVDFLLNDWQLDRRSKVHKLSTGQQQKLAIIMAIAPEPDLLILDEPVASLDPTTRRKFIKTLLELNTNEQQTVLFSTHITSDLERVAAKVLLIKDGQCYFYGEIDDLKERIVKLHITSSQPLPHELAIPGTLNITLTQNQATVTVEDIREINLEELSKRLTANIRLELLSLDDIFVELHL</sequence>
<dbReference type="CDD" id="cd03230">
    <property type="entry name" value="ABC_DR_subfamily_A"/>
    <property type="match status" value="1"/>
</dbReference>
<organism evidence="4 5">
    <name type="scientific">Pleionea litopenaei</name>
    <dbReference type="NCBI Taxonomy" id="3070815"/>
    <lineage>
        <taxon>Bacteria</taxon>
        <taxon>Pseudomonadati</taxon>
        <taxon>Pseudomonadota</taxon>
        <taxon>Gammaproteobacteria</taxon>
        <taxon>Oceanospirillales</taxon>
        <taxon>Pleioneaceae</taxon>
        <taxon>Pleionea</taxon>
    </lineage>
</organism>
<evidence type="ECO:0000313" key="5">
    <source>
        <dbReference type="Proteomes" id="UP001239782"/>
    </source>
</evidence>
<dbReference type="SUPFAM" id="SSF52540">
    <property type="entry name" value="P-loop containing nucleoside triphosphate hydrolases"/>
    <property type="match status" value="1"/>
</dbReference>
<dbReference type="AlphaFoldDB" id="A0AA51RR33"/>
<dbReference type="GO" id="GO:0005524">
    <property type="term" value="F:ATP binding"/>
    <property type="evidence" value="ECO:0007669"/>
    <property type="project" value="UniProtKB-KW"/>
</dbReference>
<proteinExistence type="predicted"/>
<feature type="domain" description="ABC transporter" evidence="3">
    <location>
        <begin position="5"/>
        <end position="231"/>
    </location>
</feature>
<dbReference type="InterPro" id="IPR027417">
    <property type="entry name" value="P-loop_NTPase"/>
</dbReference>
<keyword evidence="1" id="KW-0547">Nucleotide-binding</keyword>
<name>A0AA51RR33_9GAMM</name>
<dbReference type="PANTHER" id="PTHR43158">
    <property type="entry name" value="SKFA PEPTIDE EXPORT ATP-BINDING PROTEIN SKFE"/>
    <property type="match status" value="1"/>
</dbReference>
<reference evidence="4 5" key="1">
    <citation type="submission" date="2023-08" db="EMBL/GenBank/DDBJ databases">
        <title>Pleionea litopenaei sp. nov., isolated from stomach of juvenile Litopenaeus vannamei.</title>
        <authorList>
            <person name="Rho A.M."/>
            <person name="Hwang C.Y."/>
        </authorList>
    </citation>
    <scope>NUCLEOTIDE SEQUENCE [LARGE SCALE GENOMIC DNA]</scope>
    <source>
        <strain evidence="4 5">HL-JVS1</strain>
    </source>
</reference>
<dbReference type="Pfam" id="PF00005">
    <property type="entry name" value="ABC_tran"/>
    <property type="match status" value="1"/>
</dbReference>
<protein>
    <submittedName>
        <fullName evidence="4">ABC transporter ATP-binding protein</fullName>
    </submittedName>
</protein>
<dbReference type="InterPro" id="IPR003439">
    <property type="entry name" value="ABC_transporter-like_ATP-bd"/>
</dbReference>
<keyword evidence="5" id="KW-1185">Reference proteome</keyword>
<dbReference type="InterPro" id="IPR003593">
    <property type="entry name" value="AAA+_ATPase"/>
</dbReference>
<dbReference type="Gene3D" id="3.40.50.300">
    <property type="entry name" value="P-loop containing nucleotide triphosphate hydrolases"/>
    <property type="match status" value="1"/>
</dbReference>
<evidence type="ECO:0000256" key="2">
    <source>
        <dbReference type="ARBA" id="ARBA00022840"/>
    </source>
</evidence>
<dbReference type="RefSeq" id="WP_309201207.1">
    <property type="nucleotide sequence ID" value="NZ_CP133548.1"/>
</dbReference>
<gene>
    <name evidence="4" type="ORF">Q9312_12595</name>
</gene>
<dbReference type="SMART" id="SM00382">
    <property type="entry name" value="AAA"/>
    <property type="match status" value="1"/>
</dbReference>
<accession>A0AA51RR33</accession>
<evidence type="ECO:0000256" key="1">
    <source>
        <dbReference type="ARBA" id="ARBA00022741"/>
    </source>
</evidence>
<evidence type="ECO:0000313" key="4">
    <source>
        <dbReference type="EMBL" id="WMS86056.1"/>
    </source>
</evidence>
<evidence type="ECO:0000259" key="3">
    <source>
        <dbReference type="PROSITE" id="PS50893"/>
    </source>
</evidence>
<keyword evidence="2 4" id="KW-0067">ATP-binding</keyword>